<keyword evidence="8" id="KW-0406">Ion transport</keyword>
<comment type="subcellular location">
    <subcellularLocation>
        <location evidence="1">Cell membrane</location>
        <topology evidence="1">Multi-pass membrane protein</topology>
    </subcellularLocation>
</comment>
<dbReference type="InterPro" id="IPR006121">
    <property type="entry name" value="HMA_dom"/>
</dbReference>
<keyword evidence="5" id="KW-0479">Metal-binding</keyword>
<reference evidence="11 12" key="1">
    <citation type="submission" date="2018-06" db="EMBL/GenBank/DDBJ databases">
        <authorList>
            <consortium name="Pathogen Informatics"/>
            <person name="Doyle S."/>
        </authorList>
    </citation>
    <scope>NUCLEOTIDE SEQUENCE [LARGE SCALE GENOMIC DNA]</scope>
    <source>
        <strain evidence="11 12">NCTC9117</strain>
    </source>
</reference>
<keyword evidence="2" id="KW-0813">Transport</keyword>
<protein>
    <submittedName>
        <fullName evidence="11">Copper-transporting P-type ATPase</fullName>
        <ecNumber evidence="11">3.6.3.-</ecNumber>
        <ecNumber evidence="11">3.6.3.4</ecNumber>
    </submittedName>
</protein>
<dbReference type="EMBL" id="UGDC01000003">
    <property type="protein sequence ID" value="STJ82080.1"/>
    <property type="molecule type" value="Genomic_DNA"/>
</dbReference>
<comment type="catalytic activity">
    <reaction evidence="9">
        <text>Cu(+)(in) + ATP + H2O = Cu(+)(out) + ADP + phosphate + H(+)</text>
        <dbReference type="Rhea" id="RHEA:25792"/>
        <dbReference type="ChEBI" id="CHEBI:15377"/>
        <dbReference type="ChEBI" id="CHEBI:15378"/>
        <dbReference type="ChEBI" id="CHEBI:30616"/>
        <dbReference type="ChEBI" id="CHEBI:43474"/>
        <dbReference type="ChEBI" id="CHEBI:49552"/>
        <dbReference type="ChEBI" id="CHEBI:456216"/>
        <dbReference type="EC" id="7.2.2.8"/>
    </reaction>
</comment>
<gene>
    <name evidence="11" type="primary">copA_3</name>
    <name evidence="11" type="ORF">NCTC9117_04675</name>
</gene>
<sequence length="203" mass="21516">MSQTIDLTLDGLSCGHCVKRVKESLEQRPDVEQADVSITEAHVTGTASAEQLIETIKQAGYDASVSHPKAKPLAESSIPSEALTAVSEALPAATADDDDSQQLLLSGMSCASCVTRVQNALQSVPGVTQARVNLAERTALVMGSASPQDLVQAVEKAGYGAEAIEDDAKRRERQQETAVATMKRFRWQAIVALAVGIPVMVWG</sequence>
<proteinExistence type="predicted"/>
<evidence type="ECO:0000313" key="11">
    <source>
        <dbReference type="EMBL" id="STJ82080.1"/>
    </source>
</evidence>
<dbReference type="EC" id="3.6.3.-" evidence="11"/>
<organism evidence="11 12">
    <name type="scientific">Escherichia coli</name>
    <dbReference type="NCBI Taxonomy" id="562"/>
    <lineage>
        <taxon>Bacteria</taxon>
        <taxon>Pseudomonadati</taxon>
        <taxon>Pseudomonadota</taxon>
        <taxon>Gammaproteobacteria</taxon>
        <taxon>Enterobacterales</taxon>
        <taxon>Enterobacteriaceae</taxon>
        <taxon>Escherichia</taxon>
    </lineage>
</organism>
<dbReference type="GO" id="GO:0055070">
    <property type="term" value="P:copper ion homeostasis"/>
    <property type="evidence" value="ECO:0007669"/>
    <property type="project" value="TreeGrafter"/>
</dbReference>
<dbReference type="PANTHER" id="PTHR43520:SF6">
    <property type="entry name" value="COPPER-EXPORTING P-TYPE ATPASE"/>
    <property type="match status" value="1"/>
</dbReference>
<evidence type="ECO:0000313" key="12">
    <source>
        <dbReference type="Proteomes" id="UP000254785"/>
    </source>
</evidence>
<evidence type="ECO:0000256" key="7">
    <source>
        <dbReference type="ARBA" id="ARBA00022967"/>
    </source>
</evidence>
<keyword evidence="7" id="KW-1278">Translocase</keyword>
<keyword evidence="11" id="KW-0378">Hydrolase</keyword>
<evidence type="ECO:0000259" key="10">
    <source>
        <dbReference type="PROSITE" id="PS50846"/>
    </source>
</evidence>
<dbReference type="PROSITE" id="PS01047">
    <property type="entry name" value="HMA_1"/>
    <property type="match status" value="1"/>
</dbReference>
<dbReference type="AlphaFoldDB" id="A0A376YCX7"/>
<dbReference type="FunFam" id="3.30.70.100:FF:000032">
    <property type="entry name" value="Copper-exporting P-type ATPase"/>
    <property type="match status" value="1"/>
</dbReference>
<evidence type="ECO:0000256" key="5">
    <source>
        <dbReference type="ARBA" id="ARBA00022723"/>
    </source>
</evidence>
<keyword evidence="3" id="KW-1003">Cell membrane</keyword>
<dbReference type="GO" id="GO:0140581">
    <property type="term" value="F:P-type monovalent copper transporter activity"/>
    <property type="evidence" value="ECO:0007669"/>
    <property type="project" value="UniProtKB-EC"/>
</dbReference>
<evidence type="ECO:0000256" key="9">
    <source>
        <dbReference type="ARBA" id="ARBA00049289"/>
    </source>
</evidence>
<evidence type="ECO:0000256" key="4">
    <source>
        <dbReference type="ARBA" id="ARBA00022553"/>
    </source>
</evidence>
<dbReference type="Proteomes" id="UP000254785">
    <property type="component" value="Unassembled WGS sequence"/>
</dbReference>
<dbReference type="GO" id="GO:0043682">
    <property type="term" value="F:P-type divalent copper transporter activity"/>
    <property type="evidence" value="ECO:0007669"/>
    <property type="project" value="TreeGrafter"/>
</dbReference>
<dbReference type="InterPro" id="IPR036163">
    <property type="entry name" value="HMA_dom_sf"/>
</dbReference>
<dbReference type="SUPFAM" id="SSF55008">
    <property type="entry name" value="HMA, heavy metal-associated domain"/>
    <property type="match status" value="2"/>
</dbReference>
<dbReference type="PROSITE" id="PS50846">
    <property type="entry name" value="HMA_2"/>
    <property type="match status" value="2"/>
</dbReference>
<dbReference type="Gene3D" id="3.30.70.100">
    <property type="match status" value="2"/>
</dbReference>
<dbReference type="InterPro" id="IPR017969">
    <property type="entry name" value="Heavy-metal-associated_CS"/>
</dbReference>
<evidence type="ECO:0000256" key="8">
    <source>
        <dbReference type="ARBA" id="ARBA00023065"/>
    </source>
</evidence>
<name>A0A376YCX7_ECOLX</name>
<accession>A0A376YCX7</accession>
<dbReference type="GO" id="GO:0016787">
    <property type="term" value="F:hydrolase activity"/>
    <property type="evidence" value="ECO:0007669"/>
    <property type="project" value="UniProtKB-KW"/>
</dbReference>
<keyword evidence="6" id="KW-0460">Magnesium</keyword>
<dbReference type="CDD" id="cd00371">
    <property type="entry name" value="HMA"/>
    <property type="match status" value="2"/>
</dbReference>
<keyword evidence="3" id="KW-0472">Membrane</keyword>
<dbReference type="PANTHER" id="PTHR43520">
    <property type="entry name" value="ATP7, ISOFORM B"/>
    <property type="match status" value="1"/>
</dbReference>
<dbReference type="FunFam" id="3.30.70.100:FF:000030">
    <property type="entry name" value="Copper-exporting P-type ATPase"/>
    <property type="match status" value="1"/>
</dbReference>
<evidence type="ECO:0000256" key="6">
    <source>
        <dbReference type="ARBA" id="ARBA00022842"/>
    </source>
</evidence>
<evidence type="ECO:0000256" key="1">
    <source>
        <dbReference type="ARBA" id="ARBA00004651"/>
    </source>
</evidence>
<dbReference type="EC" id="3.6.3.4" evidence="11"/>
<feature type="domain" description="HMA" evidence="10">
    <location>
        <begin position="3"/>
        <end position="64"/>
    </location>
</feature>
<feature type="domain" description="HMA" evidence="10">
    <location>
        <begin position="99"/>
        <end position="162"/>
    </location>
</feature>
<evidence type="ECO:0000256" key="2">
    <source>
        <dbReference type="ARBA" id="ARBA00022448"/>
    </source>
</evidence>
<keyword evidence="4" id="KW-0597">Phosphoprotein</keyword>
<evidence type="ECO:0000256" key="3">
    <source>
        <dbReference type="ARBA" id="ARBA00022475"/>
    </source>
</evidence>
<dbReference type="GO" id="GO:0005507">
    <property type="term" value="F:copper ion binding"/>
    <property type="evidence" value="ECO:0007669"/>
    <property type="project" value="TreeGrafter"/>
</dbReference>
<dbReference type="Pfam" id="PF00403">
    <property type="entry name" value="HMA"/>
    <property type="match status" value="2"/>
</dbReference>
<dbReference type="GO" id="GO:0005886">
    <property type="term" value="C:plasma membrane"/>
    <property type="evidence" value="ECO:0007669"/>
    <property type="project" value="UniProtKB-SubCell"/>
</dbReference>